<accession>A0A6I6DIX0</accession>
<gene>
    <name evidence="1" type="ORF">SYNTR_0848</name>
</gene>
<name>A0A6I6DIX0_9FIRM</name>
<dbReference type="RefSeq" id="WP_156203339.1">
    <property type="nucleotide sequence ID" value="NZ_CP046457.1"/>
</dbReference>
<protein>
    <recommendedName>
        <fullName evidence="3">Thioredoxin-like fold domain-containing protein</fullName>
    </recommendedName>
</protein>
<evidence type="ECO:0000313" key="1">
    <source>
        <dbReference type="EMBL" id="QGT99441.1"/>
    </source>
</evidence>
<evidence type="ECO:0008006" key="3">
    <source>
        <dbReference type="Google" id="ProtNLM"/>
    </source>
</evidence>
<dbReference type="AlphaFoldDB" id="A0A6I6DIX0"/>
<dbReference type="EMBL" id="CP046457">
    <property type="protein sequence ID" value="QGT99441.1"/>
    <property type="molecule type" value="Genomic_DNA"/>
</dbReference>
<dbReference type="InterPro" id="IPR038218">
    <property type="entry name" value="YuzD-like_sp"/>
</dbReference>
<dbReference type="OrthoDB" id="1808585at2"/>
<proteinExistence type="predicted"/>
<dbReference type="Proteomes" id="UP000426444">
    <property type="component" value="Chromosome"/>
</dbReference>
<evidence type="ECO:0000313" key="2">
    <source>
        <dbReference type="Proteomes" id="UP000426444"/>
    </source>
</evidence>
<keyword evidence="2" id="KW-1185">Reference proteome</keyword>
<reference evidence="2" key="1">
    <citation type="journal article" date="2019" name="Microbiology">
        <title>Complete Genome Sequence of an Uncultured Bacterium of the Candidate Phylum Bipolaricaulota.</title>
        <authorList>
            <person name="Kadnikov V.V."/>
            <person name="Mardanov A.V."/>
            <person name="Beletsky A.V."/>
            <person name="Frank Y.A."/>
            <person name="Karnachuk O.V."/>
            <person name="Ravin N.V."/>
        </authorList>
    </citation>
    <scope>NUCLEOTIDE SEQUENCE [LARGE SCALE GENOMIC DNA]</scope>
</reference>
<organism evidence="1 2">
    <name type="scientific">Candidatus Syntrophocurvum alkaliphilum</name>
    <dbReference type="NCBI Taxonomy" id="2293317"/>
    <lineage>
        <taxon>Bacteria</taxon>
        <taxon>Bacillati</taxon>
        <taxon>Bacillota</taxon>
        <taxon>Clostridia</taxon>
        <taxon>Eubacteriales</taxon>
        <taxon>Syntrophomonadaceae</taxon>
        <taxon>Candidatus Syntrophocurvum</taxon>
    </lineage>
</organism>
<dbReference type="Gene3D" id="3.40.30.30">
    <property type="entry name" value="Hypothetical protein sa0798"/>
    <property type="match status" value="1"/>
</dbReference>
<sequence length="80" mass="9254">MSVKESTDLLRNELKQSFGDKIEVKYVDTDEEGMDDYPIMEKVMRMGYPFPITFINGEPKYAGKIMVDEIKNAVNDKLKD</sequence>
<dbReference type="KEGG" id="salq:SYNTR_0848"/>